<organism evidence="9 10">
    <name type="scientific">Gordonia pseudamarae</name>
    <dbReference type="NCBI Taxonomy" id="2831662"/>
    <lineage>
        <taxon>Bacteria</taxon>
        <taxon>Bacillati</taxon>
        <taxon>Actinomycetota</taxon>
        <taxon>Actinomycetes</taxon>
        <taxon>Mycobacteriales</taxon>
        <taxon>Gordoniaceae</taxon>
        <taxon>Gordonia</taxon>
    </lineage>
</organism>
<keyword evidence="7 8" id="KW-0472">Membrane</keyword>
<evidence type="ECO:0000256" key="3">
    <source>
        <dbReference type="ARBA" id="ARBA00022676"/>
    </source>
</evidence>
<feature type="transmembrane region" description="Helical" evidence="8">
    <location>
        <begin position="217"/>
        <end position="239"/>
    </location>
</feature>
<name>A0ABX6II18_9ACTN</name>
<feature type="transmembrane region" description="Helical" evidence="8">
    <location>
        <begin position="175"/>
        <end position="205"/>
    </location>
</feature>
<feature type="transmembrane region" description="Helical" evidence="8">
    <location>
        <begin position="357"/>
        <end position="376"/>
    </location>
</feature>
<keyword evidence="2" id="KW-1003">Cell membrane</keyword>
<keyword evidence="4" id="KW-0808">Transferase</keyword>
<evidence type="ECO:0000256" key="7">
    <source>
        <dbReference type="ARBA" id="ARBA00023136"/>
    </source>
</evidence>
<dbReference type="EMBL" id="CP045809">
    <property type="protein sequence ID" value="QHN34955.1"/>
    <property type="molecule type" value="Genomic_DNA"/>
</dbReference>
<dbReference type="PANTHER" id="PTHR33908:SF3">
    <property type="entry name" value="UNDECAPRENYL PHOSPHATE-ALPHA-4-AMINO-4-DEOXY-L-ARABINOSE ARABINOSYL TRANSFERASE"/>
    <property type="match status" value="1"/>
</dbReference>
<sequence length="529" mass="56270">MSLGEPHLSSTVPGERTRTDRVFAWLLTAIVALTALKASRGLSISMWGDEAITASTVSRGFSDTVDVLHEADGGFAGYSLLMNLWVWLGEPTEVWLRLPSFVAVVATITLAAILARRIAGAVSGLVAAVVLALHPDLVGVYAIEGRPYALAVLAVTGVAVIVHGASLTGLTARRIIAAGLLVAVAVSLHTLTVLAFAAMLPWLLGAVRATTWTRARTAIAAVVLAVDAGVIVVMLILAVRFSYLQSWLTNLAPRDWPDFLTTVASLPALLCVLGGAIAMAVSRRSPQVPDISRADVCALITWAIGPTVVLLVGGWLYRPMLLPRYVLSSAVAWAVLAGIAVSIAWQLAARRSWGRAAVLAAAVPVIAVVLLTPGALAHVDKPEQPREAAEWIAGRHESGDGLLYAPTWNEPALRWYLTESPDAVLGDDAPVDIAAGEATARESGAYWTPSRPELVRAVETSSVGSVFEQITEGYDRIWLVSVPGADGRWRPVPEVGTPLSEELTERWTETAESRDFGMSRVTLYTRPTA</sequence>
<reference evidence="9" key="1">
    <citation type="journal article" date="2021" name="Nat. Microbiol.">
        <title>Cocultivation of an ultrasmall environmental parasitic bacterium with lytic ability against bacteria associated with wastewater foams.</title>
        <authorList>
            <person name="Batinovic S."/>
            <person name="Rose J.J.A."/>
            <person name="Ratcliffe J."/>
            <person name="Seviour R.J."/>
            <person name="Petrovski S."/>
        </authorList>
    </citation>
    <scope>NUCLEOTIDE SEQUENCE</scope>
    <source>
        <strain evidence="9">CON9</strain>
    </source>
</reference>
<evidence type="ECO:0008006" key="11">
    <source>
        <dbReference type="Google" id="ProtNLM"/>
    </source>
</evidence>
<comment type="subcellular location">
    <subcellularLocation>
        <location evidence="1">Cell membrane</location>
        <topology evidence="1">Multi-pass membrane protein</topology>
    </subcellularLocation>
</comment>
<feature type="transmembrane region" description="Helical" evidence="8">
    <location>
        <begin position="150"/>
        <end position="169"/>
    </location>
</feature>
<evidence type="ECO:0000256" key="5">
    <source>
        <dbReference type="ARBA" id="ARBA00022692"/>
    </source>
</evidence>
<feature type="transmembrane region" description="Helical" evidence="8">
    <location>
        <begin position="121"/>
        <end position="143"/>
    </location>
</feature>
<dbReference type="InterPro" id="IPR050297">
    <property type="entry name" value="LipidA_mod_glycosyltrf_83"/>
</dbReference>
<evidence type="ECO:0000256" key="4">
    <source>
        <dbReference type="ARBA" id="ARBA00022679"/>
    </source>
</evidence>
<feature type="transmembrane region" description="Helical" evidence="8">
    <location>
        <begin position="259"/>
        <end position="282"/>
    </location>
</feature>
<evidence type="ECO:0000256" key="2">
    <source>
        <dbReference type="ARBA" id="ARBA00022475"/>
    </source>
</evidence>
<keyword evidence="6 8" id="KW-1133">Transmembrane helix</keyword>
<protein>
    <recommendedName>
        <fullName evidence="11">Glycosyltransferase RgtA/B/C/D-like domain-containing protein</fullName>
    </recommendedName>
</protein>
<dbReference type="Proteomes" id="UP001059836">
    <property type="component" value="Chromosome"/>
</dbReference>
<feature type="transmembrane region" description="Helical" evidence="8">
    <location>
        <begin position="294"/>
        <end position="316"/>
    </location>
</feature>
<feature type="transmembrane region" description="Helical" evidence="8">
    <location>
        <begin position="94"/>
        <end position="115"/>
    </location>
</feature>
<dbReference type="RefSeq" id="WP_213248626.1">
    <property type="nucleotide sequence ID" value="NZ_CP045806.1"/>
</dbReference>
<evidence type="ECO:0000256" key="8">
    <source>
        <dbReference type="SAM" id="Phobius"/>
    </source>
</evidence>
<feature type="transmembrane region" description="Helical" evidence="8">
    <location>
        <begin position="322"/>
        <end position="345"/>
    </location>
</feature>
<evidence type="ECO:0000256" key="6">
    <source>
        <dbReference type="ARBA" id="ARBA00022989"/>
    </source>
</evidence>
<dbReference type="PANTHER" id="PTHR33908">
    <property type="entry name" value="MANNOSYLTRANSFERASE YKCB-RELATED"/>
    <property type="match status" value="1"/>
</dbReference>
<keyword evidence="10" id="KW-1185">Reference proteome</keyword>
<evidence type="ECO:0000313" key="9">
    <source>
        <dbReference type="EMBL" id="QHN34955.1"/>
    </source>
</evidence>
<accession>A0ABX6II18</accession>
<gene>
    <name evidence="9" type="ORF">GII31_08655</name>
</gene>
<keyword evidence="3" id="KW-0328">Glycosyltransferase</keyword>
<keyword evidence="5 8" id="KW-0812">Transmembrane</keyword>
<proteinExistence type="predicted"/>
<feature type="transmembrane region" description="Helical" evidence="8">
    <location>
        <begin position="22"/>
        <end position="39"/>
    </location>
</feature>
<evidence type="ECO:0000313" key="10">
    <source>
        <dbReference type="Proteomes" id="UP001059836"/>
    </source>
</evidence>
<evidence type="ECO:0000256" key="1">
    <source>
        <dbReference type="ARBA" id="ARBA00004651"/>
    </source>
</evidence>